<dbReference type="Pfam" id="PF11903">
    <property type="entry name" value="ParD_like"/>
    <property type="match status" value="1"/>
</dbReference>
<dbReference type="EMBL" id="VCAO01000003">
    <property type="protein sequence ID" value="TMM48413.1"/>
    <property type="molecule type" value="Genomic_DNA"/>
</dbReference>
<dbReference type="AlphaFoldDB" id="A0A5S3P837"/>
<name>A0A5S3P837_9SPHN</name>
<keyword evidence="2" id="KW-1185">Reference proteome</keyword>
<dbReference type="OrthoDB" id="5422561at2"/>
<evidence type="ECO:0000313" key="1">
    <source>
        <dbReference type="EMBL" id="TMM48413.1"/>
    </source>
</evidence>
<reference evidence="1 2" key="1">
    <citation type="submission" date="2019-05" db="EMBL/GenBank/DDBJ databases">
        <title>Erythrobacter marisflavi sp. nov., isolated from isolated from water of an estuary environment.</title>
        <authorList>
            <person name="Yoon J.-H."/>
        </authorList>
    </citation>
    <scope>NUCLEOTIDE SEQUENCE [LARGE SCALE GENOMIC DNA]</scope>
    <source>
        <strain evidence="1 2">KEM-5</strain>
    </source>
</reference>
<dbReference type="Proteomes" id="UP000309668">
    <property type="component" value="Unassembled WGS sequence"/>
</dbReference>
<protein>
    <recommendedName>
        <fullName evidence="3">ParD-like family protein</fullName>
    </recommendedName>
</protein>
<gene>
    <name evidence="1" type="ORF">FEV51_09075</name>
</gene>
<evidence type="ECO:0000313" key="2">
    <source>
        <dbReference type="Proteomes" id="UP000309668"/>
    </source>
</evidence>
<proteinExistence type="predicted"/>
<dbReference type="InterPro" id="IPR021831">
    <property type="entry name" value="ParD-like"/>
</dbReference>
<accession>A0A5S3P837</accession>
<dbReference type="RefSeq" id="WP_138618067.1">
    <property type="nucleotide sequence ID" value="NZ_VCAO01000003.1"/>
</dbReference>
<evidence type="ECO:0008006" key="3">
    <source>
        <dbReference type="Google" id="ProtNLM"/>
    </source>
</evidence>
<comment type="caution">
    <text evidence="1">The sequence shown here is derived from an EMBL/GenBank/DDBJ whole genome shotgun (WGS) entry which is preliminary data.</text>
</comment>
<organism evidence="1 2">
    <name type="scientific">Qipengyuania marisflavi</name>
    <dbReference type="NCBI Taxonomy" id="2486356"/>
    <lineage>
        <taxon>Bacteria</taxon>
        <taxon>Pseudomonadati</taxon>
        <taxon>Pseudomonadota</taxon>
        <taxon>Alphaproteobacteria</taxon>
        <taxon>Sphingomonadales</taxon>
        <taxon>Erythrobacteraceae</taxon>
        <taxon>Qipengyuania</taxon>
    </lineage>
</organism>
<sequence>MAKTVKIDDELIDIVAREASVMSRSLAGQVRHWLRIGMTIERSSDFDQSHVAAALGGRIGPDALSCAEQESFVEGLFEAAREGTAEQDRFFTARRAEGLGVGLRDGVIVAQSDEVAPG</sequence>